<accession>A0A523XG37</accession>
<feature type="domain" description="Single cache" evidence="8">
    <location>
        <begin position="43"/>
        <end position="168"/>
    </location>
</feature>
<feature type="transmembrane region" description="Helical" evidence="7">
    <location>
        <begin position="185"/>
        <end position="203"/>
    </location>
</feature>
<proteinExistence type="predicted"/>
<dbReference type="SUPFAM" id="SSF103190">
    <property type="entry name" value="Sensory domain-like"/>
    <property type="match status" value="1"/>
</dbReference>
<dbReference type="EMBL" id="SOIP01000505">
    <property type="protein sequence ID" value="TET78240.1"/>
    <property type="molecule type" value="Genomic_DNA"/>
</dbReference>
<keyword evidence="2" id="KW-1003">Cell membrane</keyword>
<feature type="coiled-coil region" evidence="6">
    <location>
        <begin position="222"/>
        <end position="270"/>
    </location>
</feature>
<evidence type="ECO:0000256" key="2">
    <source>
        <dbReference type="ARBA" id="ARBA00022475"/>
    </source>
</evidence>
<dbReference type="Pfam" id="PF17203">
    <property type="entry name" value="sCache_3_2"/>
    <property type="match status" value="1"/>
</dbReference>
<evidence type="ECO:0000256" key="3">
    <source>
        <dbReference type="ARBA" id="ARBA00022692"/>
    </source>
</evidence>
<protein>
    <recommendedName>
        <fullName evidence="8">Single cache domain-containing protein</fullName>
    </recommendedName>
</protein>
<dbReference type="AlphaFoldDB" id="A0A523XG37"/>
<dbReference type="Proteomes" id="UP000315534">
    <property type="component" value="Unassembled WGS sequence"/>
</dbReference>
<feature type="transmembrane region" description="Helical" evidence="7">
    <location>
        <begin position="12"/>
        <end position="30"/>
    </location>
</feature>
<gene>
    <name evidence="9" type="ORF">E3J38_08875</name>
</gene>
<dbReference type="InterPro" id="IPR033463">
    <property type="entry name" value="sCache_3"/>
</dbReference>
<dbReference type="GO" id="GO:0005886">
    <property type="term" value="C:plasma membrane"/>
    <property type="evidence" value="ECO:0007669"/>
    <property type="project" value="UniProtKB-SubCell"/>
</dbReference>
<evidence type="ECO:0000259" key="8">
    <source>
        <dbReference type="Pfam" id="PF17203"/>
    </source>
</evidence>
<evidence type="ECO:0000256" key="1">
    <source>
        <dbReference type="ARBA" id="ARBA00004651"/>
    </source>
</evidence>
<evidence type="ECO:0000313" key="10">
    <source>
        <dbReference type="Proteomes" id="UP000315534"/>
    </source>
</evidence>
<keyword evidence="3 7" id="KW-0812">Transmembrane</keyword>
<dbReference type="InterPro" id="IPR029151">
    <property type="entry name" value="Sensor-like_sf"/>
</dbReference>
<reference evidence="9 10" key="1">
    <citation type="submission" date="2019-03" db="EMBL/GenBank/DDBJ databases">
        <title>Metabolic potential of uncultured bacteria and archaea associated with petroleum seepage in deep-sea sediments.</title>
        <authorList>
            <person name="Dong X."/>
            <person name="Hubert C."/>
        </authorList>
    </citation>
    <scope>NUCLEOTIDE SEQUENCE [LARGE SCALE GENOMIC DNA]</scope>
    <source>
        <strain evidence="9">E29_bin36</strain>
    </source>
</reference>
<organism evidence="9 10">
    <name type="scientific">candidate division TA06 bacterium</name>
    <dbReference type="NCBI Taxonomy" id="2250710"/>
    <lineage>
        <taxon>Bacteria</taxon>
        <taxon>Bacteria division TA06</taxon>
    </lineage>
</organism>
<keyword evidence="5 7" id="KW-0472">Membrane</keyword>
<keyword evidence="4 7" id="KW-1133">Transmembrane helix</keyword>
<evidence type="ECO:0000256" key="4">
    <source>
        <dbReference type="ARBA" id="ARBA00022989"/>
    </source>
</evidence>
<name>A0A523XG37_UNCT6</name>
<evidence type="ECO:0000256" key="5">
    <source>
        <dbReference type="ARBA" id="ARBA00023136"/>
    </source>
</evidence>
<evidence type="ECO:0000256" key="6">
    <source>
        <dbReference type="SAM" id="Coils"/>
    </source>
</evidence>
<evidence type="ECO:0000256" key="7">
    <source>
        <dbReference type="SAM" id="Phobius"/>
    </source>
</evidence>
<keyword evidence="6" id="KW-0175">Coiled coil</keyword>
<evidence type="ECO:0000313" key="9">
    <source>
        <dbReference type="EMBL" id="TET78240.1"/>
    </source>
</evidence>
<sequence length="296" mass="31407">MSGERNVMVGNLVRYGGLMVGVFLLAFLMTGKGSVKAPESNQYESMVQERQQRGKAIAGYISKYAIDPMLAGADERDMVLGAMVSAAKAKNKDVLYATITTKKGLIVADTDKGAIGKTYSLPEGAKPLGVKTELAQTLKSAKLGDYYDVAAGIMLGETKIGEVHVGLKAGEEPPPAAAPSVSKKWILIAFVLGVVGVFAISMFSHGATAPASGVSVVNASTIEELKGEEETLMKRVADAKRDEESRREKLEALKRELGDITTQVQARQNELAQMGTISTTGVGEGLDALRKEAKNL</sequence>
<comment type="subcellular location">
    <subcellularLocation>
        <location evidence="1">Cell membrane</location>
        <topology evidence="1">Multi-pass membrane protein</topology>
    </subcellularLocation>
</comment>
<feature type="non-terminal residue" evidence="9">
    <location>
        <position position="296"/>
    </location>
</feature>
<comment type="caution">
    <text evidence="9">The sequence shown here is derived from an EMBL/GenBank/DDBJ whole genome shotgun (WGS) entry which is preliminary data.</text>
</comment>